<protein>
    <submittedName>
        <fullName evidence="3">Lateral organ boundaries, LOB</fullName>
    </submittedName>
</protein>
<sequence>MQRSHGTGTTHPACAACKHQRKKCTEKCMLAPFFPAEKSREFQAVHKVFGVSNVQKMMRSLNEQDRRKAAESLIWEAFCRQTDPILGPYGEYKRVYEELKLYKNQNQPIHIPVHSGVMYKTPSLVGWNPNNQGINHNGSGFNNSNTLSYIHSNSGIQVFDSISYACPTEEKEREEIRDANSIVCSAQQHTVNGYNQQYYLSGQFSPINAKLLENAAWEEGS</sequence>
<reference evidence="3 4" key="1">
    <citation type="submission" date="2023-12" db="EMBL/GenBank/DDBJ databases">
        <title>A high-quality genome assembly for Dillenia turbinata (Dilleniales).</title>
        <authorList>
            <person name="Chanderbali A."/>
        </authorList>
    </citation>
    <scope>NUCLEOTIDE SEQUENCE [LARGE SCALE GENOMIC DNA]</scope>
    <source>
        <strain evidence="3">LSX21</strain>
        <tissue evidence="3">Leaf</tissue>
    </source>
</reference>
<dbReference type="PANTHER" id="PTHR31301:SF19">
    <property type="entry name" value="LOB DOMAIN-CONTAINING PROTEIN 2"/>
    <property type="match status" value="1"/>
</dbReference>
<dbReference type="AlphaFoldDB" id="A0AAN8UY08"/>
<dbReference type="Pfam" id="PF03195">
    <property type="entry name" value="LOB"/>
    <property type="match status" value="1"/>
</dbReference>
<comment type="similarity">
    <text evidence="1">Belongs to the LOB domain-containing protein family.</text>
</comment>
<evidence type="ECO:0000313" key="3">
    <source>
        <dbReference type="EMBL" id="KAK6919736.1"/>
    </source>
</evidence>
<accession>A0AAN8UY08</accession>
<gene>
    <name evidence="3" type="ORF">RJ641_015640</name>
</gene>
<proteinExistence type="inferred from homology"/>
<dbReference type="PROSITE" id="PS50891">
    <property type="entry name" value="LOB"/>
    <property type="match status" value="1"/>
</dbReference>
<dbReference type="Proteomes" id="UP001370490">
    <property type="component" value="Unassembled WGS sequence"/>
</dbReference>
<comment type="caution">
    <text evidence="3">The sequence shown here is derived from an EMBL/GenBank/DDBJ whole genome shotgun (WGS) entry which is preliminary data.</text>
</comment>
<dbReference type="PANTHER" id="PTHR31301">
    <property type="entry name" value="LOB DOMAIN-CONTAINING PROTEIN 4-RELATED"/>
    <property type="match status" value="1"/>
</dbReference>
<feature type="domain" description="LOB" evidence="2">
    <location>
        <begin position="12"/>
        <end position="113"/>
    </location>
</feature>
<organism evidence="3 4">
    <name type="scientific">Dillenia turbinata</name>
    <dbReference type="NCBI Taxonomy" id="194707"/>
    <lineage>
        <taxon>Eukaryota</taxon>
        <taxon>Viridiplantae</taxon>
        <taxon>Streptophyta</taxon>
        <taxon>Embryophyta</taxon>
        <taxon>Tracheophyta</taxon>
        <taxon>Spermatophyta</taxon>
        <taxon>Magnoliopsida</taxon>
        <taxon>eudicotyledons</taxon>
        <taxon>Gunneridae</taxon>
        <taxon>Pentapetalae</taxon>
        <taxon>Dilleniales</taxon>
        <taxon>Dilleniaceae</taxon>
        <taxon>Dillenia</taxon>
    </lineage>
</organism>
<dbReference type="InterPro" id="IPR004883">
    <property type="entry name" value="LOB"/>
</dbReference>
<keyword evidence="4" id="KW-1185">Reference proteome</keyword>
<evidence type="ECO:0000256" key="1">
    <source>
        <dbReference type="ARBA" id="ARBA00005474"/>
    </source>
</evidence>
<dbReference type="EMBL" id="JBAMMX010000021">
    <property type="protein sequence ID" value="KAK6919736.1"/>
    <property type="molecule type" value="Genomic_DNA"/>
</dbReference>
<name>A0AAN8UY08_9MAGN</name>
<evidence type="ECO:0000259" key="2">
    <source>
        <dbReference type="PROSITE" id="PS50891"/>
    </source>
</evidence>
<evidence type="ECO:0000313" key="4">
    <source>
        <dbReference type="Proteomes" id="UP001370490"/>
    </source>
</evidence>